<dbReference type="EMBL" id="VIRB01000091">
    <property type="protein sequence ID" value="NDO69946.1"/>
    <property type="molecule type" value="Genomic_DNA"/>
</dbReference>
<evidence type="ECO:0000313" key="2">
    <source>
        <dbReference type="Proteomes" id="UP000474104"/>
    </source>
</evidence>
<dbReference type="RefSeq" id="WP_044990404.1">
    <property type="nucleotide sequence ID" value="NZ_VIRB01000091.1"/>
</dbReference>
<sequence length="96" mass="11270">MDETMEKVKFIERRLLFADDLKNLCRDKKLYMMGDEECLGKMLDKCKKSNITTEDIIEIAKDIHIYSRLPEGMEFTDLCSEIAGISHSFFERIIID</sequence>
<dbReference type="AlphaFoldDB" id="A0A9X5C8Y2"/>
<comment type="caution">
    <text evidence="1">The sequence shown here is derived from an EMBL/GenBank/DDBJ whole genome shotgun (WGS) entry which is preliminary data.</text>
</comment>
<gene>
    <name evidence="1" type="ORF">FMM80_15210</name>
</gene>
<dbReference type="Proteomes" id="UP000474104">
    <property type="component" value="Unassembled WGS sequence"/>
</dbReference>
<evidence type="ECO:0000313" key="1">
    <source>
        <dbReference type="EMBL" id="NDO69946.1"/>
    </source>
</evidence>
<name>A0A9X5C8Y2_9FIRM</name>
<accession>A0A9X5C8Y2</accession>
<reference evidence="1 2" key="1">
    <citation type="submission" date="2019-07" db="EMBL/GenBank/DDBJ databases">
        <title>Draft genome sequences of 15 bacterial species constituting the stable defined intestinal microbiota of the GM15 gnotobiotic mouse model.</title>
        <authorList>
            <person name="Elie C."/>
            <person name="Mathieu A."/>
            <person name="Saliou A."/>
            <person name="Darnaud M."/>
            <person name="Leulier F."/>
            <person name="Tamellini A."/>
        </authorList>
    </citation>
    <scope>NUCLEOTIDE SEQUENCE [LARGE SCALE GENOMIC DNA]</scope>
    <source>
        <strain evidence="2">ASF 502</strain>
    </source>
</reference>
<protein>
    <submittedName>
        <fullName evidence="1">Uncharacterized protein</fullName>
    </submittedName>
</protein>
<proteinExistence type="predicted"/>
<organism evidence="1 2">
    <name type="scientific">Schaedlerella arabinosiphila</name>
    <dbReference type="NCBI Taxonomy" id="2044587"/>
    <lineage>
        <taxon>Bacteria</taxon>
        <taxon>Bacillati</taxon>
        <taxon>Bacillota</taxon>
        <taxon>Clostridia</taxon>
        <taxon>Lachnospirales</taxon>
        <taxon>Lachnospiraceae</taxon>
        <taxon>Schaedlerella</taxon>
    </lineage>
</organism>